<name>A0A512P8A6_9CELL</name>
<feature type="transmembrane region" description="Helical" evidence="1">
    <location>
        <begin position="31"/>
        <end position="50"/>
    </location>
</feature>
<comment type="caution">
    <text evidence="2">The sequence shown here is derived from an EMBL/GenBank/DDBJ whole genome shotgun (WGS) entry which is preliminary data.</text>
</comment>
<reference evidence="2 3" key="1">
    <citation type="submission" date="2019-07" db="EMBL/GenBank/DDBJ databases">
        <title>Whole genome shotgun sequence of Cellulomonas soli NBRC 109434.</title>
        <authorList>
            <person name="Hosoyama A."/>
            <person name="Uohara A."/>
            <person name="Ohji S."/>
            <person name="Ichikawa N."/>
        </authorList>
    </citation>
    <scope>NUCLEOTIDE SEQUENCE [LARGE SCALE GENOMIC DNA]</scope>
    <source>
        <strain evidence="2 3">NBRC 109434</strain>
    </source>
</reference>
<proteinExistence type="predicted"/>
<protein>
    <submittedName>
        <fullName evidence="2">Uncharacterized protein</fullName>
    </submittedName>
</protein>
<dbReference type="Proteomes" id="UP000321798">
    <property type="component" value="Unassembled WGS sequence"/>
</dbReference>
<evidence type="ECO:0000313" key="2">
    <source>
        <dbReference type="EMBL" id="GEP67443.1"/>
    </source>
</evidence>
<dbReference type="EMBL" id="BKAL01000001">
    <property type="protein sequence ID" value="GEP67443.1"/>
    <property type="molecule type" value="Genomic_DNA"/>
</dbReference>
<keyword evidence="1" id="KW-0812">Transmembrane</keyword>
<evidence type="ECO:0000256" key="1">
    <source>
        <dbReference type="SAM" id="Phobius"/>
    </source>
</evidence>
<keyword evidence="1" id="KW-0472">Membrane</keyword>
<keyword evidence="3" id="KW-1185">Reference proteome</keyword>
<keyword evidence="1" id="KW-1133">Transmembrane helix</keyword>
<evidence type="ECO:0000313" key="3">
    <source>
        <dbReference type="Proteomes" id="UP000321798"/>
    </source>
</evidence>
<accession>A0A512P8A6</accession>
<feature type="transmembrane region" description="Helical" evidence="1">
    <location>
        <begin position="7"/>
        <end position="25"/>
    </location>
</feature>
<dbReference type="RefSeq" id="WP_179561603.1">
    <property type="nucleotide sequence ID" value="NZ_BAABBJ010000005.1"/>
</dbReference>
<gene>
    <name evidence="2" type="ORF">CSO01_01580</name>
</gene>
<sequence length="55" mass="6058">MPPKAKSILIWVIIIFLVYAVITSPERAADVVQAVWDMITAAFAGFGRFFNSLTA</sequence>
<organism evidence="2 3">
    <name type="scientific">Cellulomonas soli</name>
    <dbReference type="NCBI Taxonomy" id="931535"/>
    <lineage>
        <taxon>Bacteria</taxon>
        <taxon>Bacillati</taxon>
        <taxon>Actinomycetota</taxon>
        <taxon>Actinomycetes</taxon>
        <taxon>Micrococcales</taxon>
        <taxon>Cellulomonadaceae</taxon>
        <taxon>Cellulomonas</taxon>
    </lineage>
</organism>
<dbReference type="AlphaFoldDB" id="A0A512P8A6"/>